<comment type="similarity">
    <text evidence="3 9">Belongs to the FliF family.</text>
</comment>
<feature type="domain" description="Flagellar M-ring C-terminal" evidence="13">
    <location>
        <begin position="266"/>
        <end position="432"/>
    </location>
</feature>
<keyword evidence="5 11" id="KW-0812">Transmembrane</keyword>
<keyword evidence="15" id="KW-1185">Reference proteome</keyword>
<dbReference type="Pfam" id="PF01514">
    <property type="entry name" value="YscJ_FliF"/>
    <property type="match status" value="1"/>
</dbReference>
<comment type="function">
    <text evidence="9">The M ring may be actively involved in energy transduction.</text>
</comment>
<dbReference type="PANTHER" id="PTHR30046:SF0">
    <property type="entry name" value="FLAGELLAR M-RING PROTEIN"/>
    <property type="match status" value="1"/>
</dbReference>
<proteinExistence type="inferred from homology"/>
<dbReference type="InterPro" id="IPR006182">
    <property type="entry name" value="FliF_N_dom"/>
</dbReference>
<evidence type="ECO:0000256" key="1">
    <source>
        <dbReference type="ARBA" id="ARBA00004117"/>
    </source>
</evidence>
<dbReference type="GO" id="GO:0005886">
    <property type="term" value="C:plasma membrane"/>
    <property type="evidence" value="ECO:0007669"/>
    <property type="project" value="UniProtKB-SubCell"/>
</dbReference>
<dbReference type="InterPro" id="IPR045851">
    <property type="entry name" value="AMP-bd_C_sf"/>
</dbReference>
<evidence type="ECO:0000256" key="5">
    <source>
        <dbReference type="ARBA" id="ARBA00022692"/>
    </source>
</evidence>
<keyword evidence="4" id="KW-1003">Cell membrane</keyword>
<feature type="domain" description="Flagellar M-ring N-terminal" evidence="12">
    <location>
        <begin position="59"/>
        <end position="233"/>
    </location>
</feature>
<evidence type="ECO:0000313" key="15">
    <source>
        <dbReference type="Proteomes" id="UP000194664"/>
    </source>
</evidence>
<evidence type="ECO:0000256" key="11">
    <source>
        <dbReference type="SAM" id="Phobius"/>
    </source>
</evidence>
<sequence length="563" mass="59567">MSVANTNPTDQNRSLAATASGALSNVGVMMRQPAIQRAMPAIMIVGMLVVGFLAWALLSEPSRTALYPGMAENDKSQVVETLRATGIDVTIDNGTGDVMVASKDYYSARMALASAGLPQSVPTGGDMITDLPMGASRSVEGARLRQAQEYDLARSISEIGIVQGARVHLALPERSAFLRDTAPPRASVFLQLAAGRSLDRGQVDAIVNLVSSSVPGMARQDVTVVDQMGRLLSRGADETGLMLSDRELEHRVQLEGLYRNRIESLLAPVVGPDNMSVQVTVEMDFTRMETTSEMLDPNGSVVLSEQESLSETSEGQARGIPGAVSNAPPPAAELNTLADGEETTATETTGPTNRSTSTTRNYEVSRTVTATQAPGARVVRISAAVLVHAEPAAEGEEGAAGPDLTSLEQLARSAIGFNAERGDSVTVMAQSFQPMEIASGSPIKSVTWLPDVLRQVAIVVALAVIGLGVVRPILDRVLVPANTAIEAAQPMGSTAIEVGEGESLTDVQKRLNSRRMELAEAAIGGDVSRDEKFEVMRQLAAEDPARIASVLHRMMSDEIDQVS</sequence>
<protein>
    <recommendedName>
        <fullName evidence="9">Flagellar M-ring protein</fullName>
    </recommendedName>
</protein>
<dbReference type="Proteomes" id="UP000194664">
    <property type="component" value="Unassembled WGS sequence"/>
</dbReference>
<dbReference type="AlphaFoldDB" id="A0A251X0C1"/>
<evidence type="ECO:0000256" key="2">
    <source>
        <dbReference type="ARBA" id="ARBA00004651"/>
    </source>
</evidence>
<keyword evidence="14" id="KW-0282">Flagellum</keyword>
<dbReference type="RefSeq" id="WP_240516742.1">
    <property type="nucleotide sequence ID" value="NZ_MSPP01000001.1"/>
</dbReference>
<dbReference type="PRINTS" id="PR01009">
    <property type="entry name" value="FLGMRINGFLIF"/>
</dbReference>
<feature type="compositionally biased region" description="Low complexity" evidence="10">
    <location>
        <begin position="299"/>
        <end position="316"/>
    </location>
</feature>
<reference evidence="14 15" key="1">
    <citation type="submission" date="2016-12" db="EMBL/GenBank/DDBJ databases">
        <title>The draft genome sequence of HSLHS2.</title>
        <authorList>
            <person name="Hu D."/>
            <person name="Wang L."/>
            <person name="Shao Z."/>
        </authorList>
    </citation>
    <scope>NUCLEOTIDE SEQUENCE [LARGE SCALE GENOMIC DNA]</scope>
    <source>
        <strain evidence="14">MCCC 1A06712</strain>
    </source>
</reference>
<dbReference type="InterPro" id="IPR043427">
    <property type="entry name" value="YscJ/FliF"/>
</dbReference>
<evidence type="ECO:0000256" key="8">
    <source>
        <dbReference type="ARBA" id="ARBA00023143"/>
    </source>
</evidence>
<keyword evidence="7 11" id="KW-0472">Membrane</keyword>
<dbReference type="EMBL" id="MSPP01000001">
    <property type="protein sequence ID" value="OUD10190.1"/>
    <property type="molecule type" value="Genomic_DNA"/>
</dbReference>
<feature type="compositionally biased region" description="Low complexity" evidence="10">
    <location>
        <begin position="345"/>
        <end position="361"/>
    </location>
</feature>
<evidence type="ECO:0000256" key="7">
    <source>
        <dbReference type="ARBA" id="ARBA00023136"/>
    </source>
</evidence>
<dbReference type="NCBIfam" id="TIGR00206">
    <property type="entry name" value="fliF"/>
    <property type="match status" value="1"/>
</dbReference>
<name>A0A251X0C1_9RHOB</name>
<keyword evidence="14" id="KW-0966">Cell projection</keyword>
<evidence type="ECO:0000256" key="6">
    <source>
        <dbReference type="ARBA" id="ARBA00022989"/>
    </source>
</evidence>
<comment type="caution">
    <text evidence="14">The sequence shown here is derived from an EMBL/GenBank/DDBJ whole genome shotgun (WGS) entry which is preliminary data.</text>
</comment>
<dbReference type="PIRSF" id="PIRSF004862">
    <property type="entry name" value="FliF"/>
    <property type="match status" value="1"/>
</dbReference>
<dbReference type="Gene3D" id="3.30.300.30">
    <property type="match status" value="1"/>
</dbReference>
<feature type="transmembrane region" description="Helical" evidence="11">
    <location>
        <begin position="38"/>
        <end position="58"/>
    </location>
</feature>
<dbReference type="GO" id="GO:0003774">
    <property type="term" value="F:cytoskeletal motor activity"/>
    <property type="evidence" value="ECO:0007669"/>
    <property type="project" value="InterPro"/>
</dbReference>
<dbReference type="GO" id="GO:0071973">
    <property type="term" value="P:bacterial-type flagellum-dependent cell motility"/>
    <property type="evidence" value="ECO:0007669"/>
    <property type="project" value="InterPro"/>
</dbReference>
<dbReference type="InterPro" id="IPR013556">
    <property type="entry name" value="Flag_M-ring_C"/>
</dbReference>
<accession>A0A251X0C1</accession>
<evidence type="ECO:0000256" key="3">
    <source>
        <dbReference type="ARBA" id="ARBA00007971"/>
    </source>
</evidence>
<evidence type="ECO:0000256" key="4">
    <source>
        <dbReference type="ARBA" id="ARBA00022475"/>
    </source>
</evidence>
<keyword evidence="8 9" id="KW-0975">Bacterial flagellum</keyword>
<dbReference type="PANTHER" id="PTHR30046">
    <property type="entry name" value="FLAGELLAR M-RING PROTEIN"/>
    <property type="match status" value="1"/>
</dbReference>
<evidence type="ECO:0000259" key="13">
    <source>
        <dbReference type="Pfam" id="PF08345"/>
    </source>
</evidence>
<dbReference type="InterPro" id="IPR000067">
    <property type="entry name" value="FlgMring_FliF"/>
</dbReference>
<evidence type="ECO:0000313" key="14">
    <source>
        <dbReference type="EMBL" id="OUD10190.1"/>
    </source>
</evidence>
<evidence type="ECO:0000256" key="10">
    <source>
        <dbReference type="SAM" id="MobiDB-lite"/>
    </source>
</evidence>
<evidence type="ECO:0000259" key="12">
    <source>
        <dbReference type="Pfam" id="PF01514"/>
    </source>
</evidence>
<keyword evidence="6 11" id="KW-1133">Transmembrane helix</keyword>
<comment type="subcellular location">
    <subcellularLocation>
        <location evidence="1 9">Bacterial flagellum basal body</location>
    </subcellularLocation>
    <subcellularLocation>
        <location evidence="2">Cell membrane</location>
        <topology evidence="2">Multi-pass membrane protein</topology>
    </subcellularLocation>
</comment>
<organism evidence="14 15">
    <name type="scientific">Marivivens niveibacter</name>
    <dbReference type="NCBI Taxonomy" id="1930667"/>
    <lineage>
        <taxon>Bacteria</taxon>
        <taxon>Pseudomonadati</taxon>
        <taxon>Pseudomonadota</taxon>
        <taxon>Alphaproteobacteria</taxon>
        <taxon>Rhodobacterales</taxon>
        <taxon>Paracoccaceae</taxon>
        <taxon>Marivivens group</taxon>
        <taxon>Marivivens</taxon>
    </lineage>
</organism>
<evidence type="ECO:0000256" key="9">
    <source>
        <dbReference type="PIRNR" id="PIRNR004862"/>
    </source>
</evidence>
<dbReference type="GO" id="GO:0009431">
    <property type="term" value="C:bacterial-type flagellum basal body, MS ring"/>
    <property type="evidence" value="ECO:0007669"/>
    <property type="project" value="InterPro"/>
</dbReference>
<keyword evidence="14" id="KW-0969">Cilium</keyword>
<gene>
    <name evidence="14" type="ORF">BVC71_01345</name>
</gene>
<feature type="region of interest" description="Disordered" evidence="10">
    <location>
        <begin position="292"/>
        <end position="362"/>
    </location>
</feature>
<dbReference type="Pfam" id="PF08345">
    <property type="entry name" value="YscJ_FliF_C"/>
    <property type="match status" value="1"/>
</dbReference>